<comment type="caution">
    <text evidence="2">The sequence shown here is derived from an EMBL/GenBank/DDBJ whole genome shotgun (WGS) entry which is preliminary data.</text>
</comment>
<dbReference type="OrthoDB" id="657857at2"/>
<sequence length="188" mass="21052">MRTTWIILVSMLLIGGIMYYLAKKPNKTTVHNTITFGDTPDSIRMKTTLYVAYNPAQVYFRGNGWTNQDSTPLKVIPPDSALSAFNGHRSATFYIDYDHRYFYDIEISQPAKGQPFGITLDLEPDPGNSTMQLNGVVDSQNGKLDFSGPMMKMYGAFVLSYNERIPDSLKSADSSLSKAEKLITIIDQ</sequence>
<evidence type="ECO:0000256" key="1">
    <source>
        <dbReference type="SAM" id="Phobius"/>
    </source>
</evidence>
<dbReference type="AlphaFoldDB" id="A0A4Q7MV12"/>
<gene>
    <name evidence="2" type="ORF">EV199_2809</name>
</gene>
<accession>A0A4Q7MV12</accession>
<reference evidence="2 3" key="1">
    <citation type="submission" date="2019-02" db="EMBL/GenBank/DDBJ databases">
        <title>Genomic Encyclopedia of Type Strains, Phase IV (KMG-IV): sequencing the most valuable type-strain genomes for metagenomic binning, comparative biology and taxonomic classification.</title>
        <authorList>
            <person name="Goeker M."/>
        </authorList>
    </citation>
    <scope>NUCLEOTIDE SEQUENCE [LARGE SCALE GENOMIC DNA]</scope>
    <source>
        <strain evidence="2 3">DSM 18116</strain>
    </source>
</reference>
<dbReference type="Proteomes" id="UP000293874">
    <property type="component" value="Unassembled WGS sequence"/>
</dbReference>
<protein>
    <submittedName>
        <fullName evidence="2">Uncharacterized protein</fullName>
    </submittedName>
</protein>
<dbReference type="EMBL" id="SGXA01000002">
    <property type="protein sequence ID" value="RZS70910.1"/>
    <property type="molecule type" value="Genomic_DNA"/>
</dbReference>
<keyword evidence="1" id="KW-0812">Transmembrane</keyword>
<evidence type="ECO:0000313" key="2">
    <source>
        <dbReference type="EMBL" id="RZS70910.1"/>
    </source>
</evidence>
<evidence type="ECO:0000313" key="3">
    <source>
        <dbReference type="Proteomes" id="UP000293874"/>
    </source>
</evidence>
<proteinExistence type="predicted"/>
<keyword evidence="1" id="KW-0472">Membrane</keyword>
<organism evidence="2 3">
    <name type="scientific">Pseudobacter ginsenosidimutans</name>
    <dbReference type="NCBI Taxonomy" id="661488"/>
    <lineage>
        <taxon>Bacteria</taxon>
        <taxon>Pseudomonadati</taxon>
        <taxon>Bacteroidota</taxon>
        <taxon>Chitinophagia</taxon>
        <taxon>Chitinophagales</taxon>
        <taxon>Chitinophagaceae</taxon>
        <taxon>Pseudobacter</taxon>
    </lineage>
</organism>
<name>A0A4Q7MV12_9BACT</name>
<feature type="transmembrane region" description="Helical" evidence="1">
    <location>
        <begin position="6"/>
        <end position="22"/>
    </location>
</feature>
<dbReference type="RefSeq" id="WP_130541456.1">
    <property type="nucleotide sequence ID" value="NZ_CP042431.1"/>
</dbReference>
<keyword evidence="1" id="KW-1133">Transmembrane helix</keyword>
<keyword evidence="3" id="KW-1185">Reference proteome</keyword>